<dbReference type="InterPro" id="IPR051695">
    <property type="entry name" value="Phosphoglycerate_Mutase"/>
</dbReference>
<evidence type="ECO:0000313" key="5">
    <source>
        <dbReference type="Proteomes" id="UP000198598"/>
    </source>
</evidence>
<dbReference type="InterPro" id="IPR001345">
    <property type="entry name" value="PG/BPGM_mutase_AS"/>
</dbReference>
<dbReference type="GO" id="GO:0043456">
    <property type="term" value="P:regulation of pentose-phosphate shunt"/>
    <property type="evidence" value="ECO:0007669"/>
    <property type="project" value="TreeGrafter"/>
</dbReference>
<dbReference type="InterPro" id="IPR029033">
    <property type="entry name" value="His_PPase_superfam"/>
</dbReference>
<evidence type="ECO:0000256" key="1">
    <source>
        <dbReference type="ARBA" id="ARBA00022801"/>
    </source>
</evidence>
<protein>
    <submittedName>
        <fullName evidence="4">Probable phosphoglycerate mutase</fullName>
    </submittedName>
</protein>
<gene>
    <name evidence="4" type="ORF">SAMN05216167_102602</name>
</gene>
<feature type="binding site" evidence="3">
    <location>
        <position position="83"/>
    </location>
    <ligand>
        <name>substrate</name>
    </ligand>
</feature>
<dbReference type="STRING" id="662367.SAMN05216167_102602"/>
<evidence type="ECO:0000313" key="4">
    <source>
        <dbReference type="EMBL" id="SFC85607.1"/>
    </source>
</evidence>
<dbReference type="GO" id="GO:0004331">
    <property type="term" value="F:fructose-2,6-bisphosphate 2-phosphatase activity"/>
    <property type="evidence" value="ECO:0007669"/>
    <property type="project" value="TreeGrafter"/>
</dbReference>
<dbReference type="Gene3D" id="3.40.50.1240">
    <property type="entry name" value="Phosphoglycerate mutase-like"/>
    <property type="match status" value="1"/>
</dbReference>
<proteinExistence type="predicted"/>
<evidence type="ECO:0000256" key="3">
    <source>
        <dbReference type="PIRSR" id="PIRSR613078-2"/>
    </source>
</evidence>
<dbReference type="Proteomes" id="UP000198598">
    <property type="component" value="Unassembled WGS sequence"/>
</dbReference>
<dbReference type="Pfam" id="PF00300">
    <property type="entry name" value="His_Phos_1"/>
    <property type="match status" value="1"/>
</dbReference>
<dbReference type="PANTHER" id="PTHR46517:SF1">
    <property type="entry name" value="FRUCTOSE-2,6-BISPHOSPHATASE TIGAR"/>
    <property type="match status" value="1"/>
</dbReference>
<dbReference type="PIRSF" id="PIRSF000709">
    <property type="entry name" value="6PFK_2-Ptase"/>
    <property type="match status" value="1"/>
</dbReference>
<dbReference type="PANTHER" id="PTHR46517">
    <property type="entry name" value="FRUCTOSE-2,6-BISPHOSPHATASE TIGAR"/>
    <property type="match status" value="1"/>
</dbReference>
<dbReference type="GO" id="GO:0005829">
    <property type="term" value="C:cytosol"/>
    <property type="evidence" value="ECO:0007669"/>
    <property type="project" value="TreeGrafter"/>
</dbReference>
<evidence type="ECO:0000256" key="2">
    <source>
        <dbReference type="PIRSR" id="PIRSR613078-1"/>
    </source>
</evidence>
<dbReference type="CDD" id="cd07067">
    <property type="entry name" value="HP_PGM_like"/>
    <property type="match status" value="1"/>
</dbReference>
<dbReference type="EMBL" id="FOLQ01000002">
    <property type="protein sequence ID" value="SFC85607.1"/>
    <property type="molecule type" value="Genomic_DNA"/>
</dbReference>
<keyword evidence="5" id="KW-1185">Reference proteome</keyword>
<dbReference type="AlphaFoldDB" id="A0A1I1MJM1"/>
<dbReference type="GO" id="GO:0045820">
    <property type="term" value="P:negative regulation of glycolytic process"/>
    <property type="evidence" value="ECO:0007669"/>
    <property type="project" value="TreeGrafter"/>
</dbReference>
<sequence>MQRFCVILRVNFGKICHSTPVRLTQKTIYLIRHGETDYNRRGVVQGSGVDSDLNDMGRAQAMAFFQAYQHVPFNKIYISGLKRTYQTAEPFMELGVPYEKLTGLNEISWGVMEGKAPGNLDNEYYSSLVKAWSSGDTSVTTEGGESPDQVVVRQKVAIDTILSHPDEKLVLVAMHGRAMRILLCWITNQPLSEMDHFEHSNLCLYKLQYDYDSATFTIELSNDTSHLLSLAMMH</sequence>
<accession>A0A1I1MJM1</accession>
<feature type="active site" description="Proton donor/acceptor" evidence="2">
    <location>
        <position position="106"/>
    </location>
</feature>
<dbReference type="SUPFAM" id="SSF53254">
    <property type="entry name" value="Phosphoglycerate mutase-like"/>
    <property type="match status" value="1"/>
</dbReference>
<reference evidence="4 5" key="1">
    <citation type="submission" date="2016-10" db="EMBL/GenBank/DDBJ databases">
        <authorList>
            <person name="de Groot N.N."/>
        </authorList>
    </citation>
    <scope>NUCLEOTIDE SEQUENCE [LARGE SCALE GENOMIC DNA]</scope>
    <source>
        <strain evidence="4 5">DSM 26130</strain>
    </source>
</reference>
<feature type="active site" description="Tele-phosphohistidine intermediate" evidence="2">
    <location>
        <position position="33"/>
    </location>
</feature>
<dbReference type="PROSITE" id="PS00175">
    <property type="entry name" value="PG_MUTASE"/>
    <property type="match status" value="1"/>
</dbReference>
<feature type="binding site" evidence="3">
    <location>
        <begin position="32"/>
        <end position="39"/>
    </location>
    <ligand>
        <name>substrate</name>
    </ligand>
</feature>
<dbReference type="InterPro" id="IPR013078">
    <property type="entry name" value="His_Pase_superF_clade-1"/>
</dbReference>
<dbReference type="SMART" id="SM00855">
    <property type="entry name" value="PGAM"/>
    <property type="match status" value="1"/>
</dbReference>
<organism evidence="4 5">
    <name type="scientific">Spirosoma endophyticum</name>
    <dbReference type="NCBI Taxonomy" id="662367"/>
    <lineage>
        <taxon>Bacteria</taxon>
        <taxon>Pseudomonadati</taxon>
        <taxon>Bacteroidota</taxon>
        <taxon>Cytophagia</taxon>
        <taxon>Cytophagales</taxon>
        <taxon>Cytophagaceae</taxon>
        <taxon>Spirosoma</taxon>
    </lineage>
</organism>
<name>A0A1I1MJM1_9BACT</name>
<keyword evidence="1" id="KW-0378">Hydrolase</keyword>